<feature type="transmembrane region" description="Helical" evidence="1">
    <location>
        <begin position="292"/>
        <end position="313"/>
    </location>
</feature>
<dbReference type="EMBL" id="BAABCX010000001">
    <property type="protein sequence ID" value="GAA3527034.1"/>
    <property type="molecule type" value="Genomic_DNA"/>
</dbReference>
<evidence type="ECO:0000313" key="2">
    <source>
        <dbReference type="EMBL" id="GAA3527034.1"/>
    </source>
</evidence>
<name>A0ABP6V1E6_9GAMM</name>
<evidence type="ECO:0000256" key="1">
    <source>
        <dbReference type="SAM" id="Phobius"/>
    </source>
</evidence>
<keyword evidence="1" id="KW-0812">Transmembrane</keyword>
<dbReference type="RefSeq" id="WP_344953980.1">
    <property type="nucleotide sequence ID" value="NZ_BAABCX010000001.1"/>
</dbReference>
<evidence type="ECO:0008006" key="4">
    <source>
        <dbReference type="Google" id="ProtNLM"/>
    </source>
</evidence>
<feature type="transmembrane region" description="Helical" evidence="1">
    <location>
        <begin position="220"/>
        <end position="241"/>
    </location>
</feature>
<feature type="transmembrane region" description="Helical" evidence="1">
    <location>
        <begin position="44"/>
        <end position="65"/>
    </location>
</feature>
<accession>A0ABP6V1E6</accession>
<feature type="transmembrane region" description="Helical" evidence="1">
    <location>
        <begin position="71"/>
        <end position="91"/>
    </location>
</feature>
<comment type="caution">
    <text evidence="2">The sequence shown here is derived from an EMBL/GenBank/DDBJ whole genome shotgun (WGS) entry which is preliminary data.</text>
</comment>
<reference evidence="3" key="1">
    <citation type="journal article" date="2019" name="Int. J. Syst. Evol. Microbiol.">
        <title>The Global Catalogue of Microorganisms (GCM) 10K type strain sequencing project: providing services to taxonomists for standard genome sequencing and annotation.</title>
        <authorList>
            <consortium name="The Broad Institute Genomics Platform"/>
            <consortium name="The Broad Institute Genome Sequencing Center for Infectious Disease"/>
            <person name="Wu L."/>
            <person name="Ma J."/>
        </authorList>
    </citation>
    <scope>NUCLEOTIDE SEQUENCE [LARGE SCALE GENOMIC DNA]</scope>
    <source>
        <strain evidence="3">JCM 17110</strain>
    </source>
</reference>
<feature type="transmembrane region" description="Helical" evidence="1">
    <location>
        <begin position="269"/>
        <end position="286"/>
    </location>
</feature>
<gene>
    <name evidence="2" type="ORF">GCM10022394_02720</name>
</gene>
<feature type="transmembrane region" description="Helical" evidence="1">
    <location>
        <begin position="191"/>
        <end position="208"/>
    </location>
</feature>
<feature type="transmembrane region" description="Helical" evidence="1">
    <location>
        <begin position="165"/>
        <end position="185"/>
    </location>
</feature>
<evidence type="ECO:0000313" key="3">
    <source>
        <dbReference type="Proteomes" id="UP001500795"/>
    </source>
</evidence>
<feature type="transmembrane region" description="Helical" evidence="1">
    <location>
        <begin position="247"/>
        <end position="264"/>
    </location>
</feature>
<protein>
    <recommendedName>
        <fullName evidence="4">DUF2157 domain-containing protein</fullName>
    </recommendedName>
</protein>
<keyword evidence="1" id="KW-0472">Membrane</keyword>
<feature type="transmembrane region" description="Helical" evidence="1">
    <location>
        <begin position="138"/>
        <end position="158"/>
    </location>
</feature>
<proteinExistence type="predicted"/>
<sequence>MHLDKHKLNRAADRGLLRPEQVEPLWRFLTAQDPRQARFQFSHILYYLGGLMAIGAMSLFMTLGWQQFGGWALVTIGLLYALTGLGLTEWFRARRLFIPAGICAALVVVLTPLTLYGWQYALGWWEPGRPYPLLFGSGHWRLLSLELATLAVAAIMLWRYQLSFLVLPLAAALWYFVLDTGAWLLDERLEVQRWTSLWFGLLMTAAAIRVELAAGQRQDFAFWLYIWGATAFWAGLSLIQLDGNEPHPGYLALNLLMILLGTLLVRHVFVMLGGLGTAWYLGYLAYEVFADSLLFPLALTAIGLAMMGLGILWQRHQRRLTERLQRHLPAELRELLARRD</sequence>
<keyword evidence="3" id="KW-1185">Reference proteome</keyword>
<keyword evidence="1" id="KW-1133">Transmembrane helix</keyword>
<dbReference type="Proteomes" id="UP001500795">
    <property type="component" value="Unassembled WGS sequence"/>
</dbReference>
<organism evidence="2 3">
    <name type="scientific">Zobellella aerophila</name>
    <dbReference type="NCBI Taxonomy" id="870480"/>
    <lineage>
        <taxon>Bacteria</taxon>
        <taxon>Pseudomonadati</taxon>
        <taxon>Pseudomonadota</taxon>
        <taxon>Gammaproteobacteria</taxon>
        <taxon>Aeromonadales</taxon>
        <taxon>Aeromonadaceae</taxon>
        <taxon>Zobellella</taxon>
    </lineage>
</organism>
<feature type="transmembrane region" description="Helical" evidence="1">
    <location>
        <begin position="96"/>
        <end position="118"/>
    </location>
</feature>